<organism evidence="1">
    <name type="scientific">Rhizophora mucronata</name>
    <name type="common">Asiatic mangrove</name>
    <dbReference type="NCBI Taxonomy" id="61149"/>
    <lineage>
        <taxon>Eukaryota</taxon>
        <taxon>Viridiplantae</taxon>
        <taxon>Streptophyta</taxon>
        <taxon>Embryophyta</taxon>
        <taxon>Tracheophyta</taxon>
        <taxon>Spermatophyta</taxon>
        <taxon>Magnoliopsida</taxon>
        <taxon>eudicotyledons</taxon>
        <taxon>Gunneridae</taxon>
        <taxon>Pentapetalae</taxon>
        <taxon>rosids</taxon>
        <taxon>fabids</taxon>
        <taxon>Malpighiales</taxon>
        <taxon>Rhizophoraceae</taxon>
        <taxon>Rhizophora</taxon>
    </lineage>
</organism>
<accession>A0A2P2NA55</accession>
<dbReference type="EMBL" id="GGEC01058868">
    <property type="protein sequence ID" value="MBX39352.1"/>
    <property type="molecule type" value="Transcribed_RNA"/>
</dbReference>
<reference evidence="1" key="1">
    <citation type="submission" date="2018-02" db="EMBL/GenBank/DDBJ databases">
        <title>Rhizophora mucronata_Transcriptome.</title>
        <authorList>
            <person name="Meera S.P."/>
            <person name="Sreeshan A."/>
            <person name="Augustine A."/>
        </authorList>
    </citation>
    <scope>NUCLEOTIDE SEQUENCE</scope>
    <source>
        <tissue evidence="1">Leaf</tissue>
    </source>
</reference>
<sequence length="77" mass="8932">MDCMIVEPGLLHLKMRKFPLVVLPLQEMKEINFITTFVCLVESLVPLCLVKSAYLEYDSIIIGNCELFLHRLHVDRV</sequence>
<dbReference type="AlphaFoldDB" id="A0A2P2NA55"/>
<evidence type="ECO:0000313" key="1">
    <source>
        <dbReference type="EMBL" id="MBX39352.1"/>
    </source>
</evidence>
<name>A0A2P2NA55_RHIMU</name>
<protein>
    <submittedName>
        <fullName evidence="1">Uncharacterized protein</fullName>
    </submittedName>
</protein>
<proteinExistence type="predicted"/>